<accession>A0A7W6FPN9</accession>
<evidence type="ECO:0000313" key="2">
    <source>
        <dbReference type="EMBL" id="MBB3926276.1"/>
    </source>
</evidence>
<name>A0A7W6FPN9_9SPHN</name>
<keyword evidence="2" id="KW-0067">ATP-binding</keyword>
<dbReference type="GO" id="GO:0003678">
    <property type="term" value="F:DNA helicase activity"/>
    <property type="evidence" value="ECO:0007669"/>
    <property type="project" value="UniProtKB-EC"/>
</dbReference>
<evidence type="ECO:0000313" key="3">
    <source>
        <dbReference type="Proteomes" id="UP000571950"/>
    </source>
</evidence>
<sequence>MAEEGRSPAVYTIPAHRAFSDALAKGVIARHGKDVLALARGIILLPNNRAVRAVRDSFVRHCDGGLLMPRLVPIGDEELGERLGNALDPLGEGLDVPPAIPAMERQMILARLVQQVRAEHRQPVDAGEAMRLGQALGQSIDQLHIEQVDPRALRGLSVGEELSGHWRASLRLLSILLDRWPEELARLGMIDLADRRNRLLDHVARRWREAPPAGFVIVAGISTTAPAICHVLRTVARMPQGQVVLAELDMDMSAEEWDAIGPFDADPATGHRPRAQESHPQYVLKRMLDRIGVARDEVALWRWGGGHDARAVRARNISNAMLVPAHTAKWRMLKAAERTLNGVRTMELATPALEAQAIALLLRQAVETPERTAALVTPDRALATRVAAHLKRWNIEADDSAGQPLALTPPGTLLLALARVAAERFAPVALLDLLKHPLVRKGEERLGWLDEVRGLDLLLRGPRPAPGLAGLDARLAPRPEDEGDRQAKLRASVARWWAGQRALFAPLDALAEESRDLPHMLGLLREAASVLSGDQVWAGHQGRALSEMVAEMERAAPSGPQSVEAAALPDLLRRLLETQAVRPPQGGHPRIAIYGLLEARLQQADLMILAGLNEGTWPGLPAPDPWLAPRIRQELGLPGLEQRIGLSAHDFASALGAPEVVISRSRRSGNAPAIASRFWLRLQAMAGEHLDRVEDIGDWAERMDRPARHLPAPCPRPCPPLDLRPTRVAVTQVDRLAADPYAFYAGKILGLSPLERIDADPGAAWRGTYVHRMLELWFREDKCAPGRLEERTRGLFRGGESHPILRALWLPRLLESARWIDAQVTQDAAEGREMKLVESRGEISLGGVTLYGTADRLDRLADGSIAIVDYKTGKPPSARQVKEGFALQLGLLGVIAEQGGFDGLGGPATPAAFEYWSAAKGKDGAFGYRVSPVKPGGDKNRVATEDMTRHAASHFLTDAGKWLTGTEPFVAQLNPELPSYGDYDQLMRLEEWYGRGNPVGAVTEGADG</sequence>
<dbReference type="Gene3D" id="3.90.320.10">
    <property type="match status" value="1"/>
</dbReference>
<dbReference type="Pfam" id="PF12705">
    <property type="entry name" value="PDDEXK_1"/>
    <property type="match status" value="1"/>
</dbReference>
<organism evidence="2 3">
    <name type="scientific">Sphingobium jiangsuense</name>
    <dbReference type="NCBI Taxonomy" id="870476"/>
    <lineage>
        <taxon>Bacteria</taxon>
        <taxon>Pseudomonadati</taxon>
        <taxon>Pseudomonadota</taxon>
        <taxon>Alphaproteobacteria</taxon>
        <taxon>Sphingomonadales</taxon>
        <taxon>Sphingomonadaceae</taxon>
        <taxon>Sphingobium</taxon>
    </lineage>
</organism>
<dbReference type="EMBL" id="JACIDT010000006">
    <property type="protein sequence ID" value="MBB3926276.1"/>
    <property type="molecule type" value="Genomic_DNA"/>
</dbReference>
<dbReference type="InterPro" id="IPR027417">
    <property type="entry name" value="P-loop_NTPase"/>
</dbReference>
<dbReference type="InterPro" id="IPR011335">
    <property type="entry name" value="Restrct_endonuc-II-like"/>
</dbReference>
<dbReference type="InterPro" id="IPR014153">
    <property type="entry name" value="Ds_break_AddB"/>
</dbReference>
<dbReference type="EC" id="3.1.-.-" evidence="2"/>
<proteinExistence type="predicted"/>
<keyword evidence="2" id="KW-0378">Hydrolase</keyword>
<dbReference type="NCBIfam" id="TIGR02786">
    <property type="entry name" value="addB_alphas"/>
    <property type="match status" value="1"/>
</dbReference>
<dbReference type="GO" id="GO:0016787">
    <property type="term" value="F:hydrolase activity"/>
    <property type="evidence" value="ECO:0007669"/>
    <property type="project" value="UniProtKB-KW"/>
</dbReference>
<dbReference type="AlphaFoldDB" id="A0A7W6FPN9"/>
<reference evidence="2 3" key="1">
    <citation type="submission" date="2020-08" db="EMBL/GenBank/DDBJ databases">
        <title>Genomic Encyclopedia of Type Strains, Phase IV (KMG-IV): sequencing the most valuable type-strain genomes for metagenomic binning, comparative biology and taxonomic classification.</title>
        <authorList>
            <person name="Goeker M."/>
        </authorList>
    </citation>
    <scope>NUCLEOTIDE SEQUENCE [LARGE SCALE GENOMIC DNA]</scope>
    <source>
        <strain evidence="2 3">DSM 26189</strain>
    </source>
</reference>
<keyword evidence="3" id="KW-1185">Reference proteome</keyword>
<dbReference type="RefSeq" id="WP_188071821.1">
    <property type="nucleotide sequence ID" value="NZ_JACIDT010000006.1"/>
</dbReference>
<dbReference type="Proteomes" id="UP000571950">
    <property type="component" value="Unassembled WGS sequence"/>
</dbReference>
<dbReference type="EC" id="3.6.4.12" evidence="2"/>
<gene>
    <name evidence="2" type="ORF">GGR43_001993</name>
</gene>
<keyword evidence="2" id="KW-0547">Nucleotide-binding</keyword>
<feature type="domain" description="PD-(D/E)XK endonuclease-like" evidence="1">
    <location>
        <begin position="728"/>
        <end position="962"/>
    </location>
</feature>
<keyword evidence="2" id="KW-0347">Helicase</keyword>
<comment type="caution">
    <text evidence="2">The sequence shown here is derived from an EMBL/GenBank/DDBJ whole genome shotgun (WGS) entry which is preliminary data.</text>
</comment>
<protein>
    <submittedName>
        <fullName evidence="2">ATP-dependent helicase/nuclease subunit B</fullName>
        <ecNumber evidence="2">3.1.-.-</ecNumber>
        <ecNumber evidence="2">3.6.4.12</ecNumber>
    </submittedName>
</protein>
<dbReference type="SUPFAM" id="SSF52980">
    <property type="entry name" value="Restriction endonuclease-like"/>
    <property type="match status" value="1"/>
</dbReference>
<dbReference type="SUPFAM" id="SSF52540">
    <property type="entry name" value="P-loop containing nucleoside triphosphate hydrolases"/>
    <property type="match status" value="1"/>
</dbReference>
<dbReference type="InterPro" id="IPR011604">
    <property type="entry name" value="PDDEXK-like_dom_sf"/>
</dbReference>
<dbReference type="InterPro" id="IPR038726">
    <property type="entry name" value="PDDEXK_AddAB-type"/>
</dbReference>
<evidence type="ECO:0000259" key="1">
    <source>
        <dbReference type="Pfam" id="PF12705"/>
    </source>
</evidence>